<dbReference type="eggNOG" id="COG3018">
    <property type="taxonomic scope" value="Bacteria"/>
</dbReference>
<dbReference type="HOGENOM" id="CLU_751599_0_0_0"/>
<feature type="signal peptide" evidence="1">
    <location>
        <begin position="1"/>
        <end position="19"/>
    </location>
</feature>
<dbReference type="AlphaFoldDB" id="F8E8T7"/>
<dbReference type="RefSeq" id="WP_013886690.1">
    <property type="nucleotide sequence ID" value="NC_015672.1"/>
</dbReference>
<gene>
    <name evidence="2" type="ordered locus">Flexsi_1560</name>
</gene>
<dbReference type="Gene3D" id="3.30.1660.40">
    <property type="entry name" value="FlgT, N-terminal domain"/>
    <property type="match status" value="1"/>
</dbReference>
<reference evidence="2 3" key="1">
    <citation type="journal article" date="2011" name="Stand. Genomic Sci.">
        <title>Genome sequence of the moderately thermophilic halophile Flexistipes sinusarabici strain (MAS10).</title>
        <authorList>
            <person name="Lapidus A."/>
            <person name="Chertkov O."/>
            <person name="Nolan M."/>
            <person name="Lucas S."/>
            <person name="Hammon N."/>
            <person name="Deshpande S."/>
            <person name="Cheng J.F."/>
            <person name="Tapia R."/>
            <person name="Han C."/>
            <person name="Goodwin L."/>
            <person name="Pitluck S."/>
            <person name="Liolios K."/>
            <person name="Pagani I."/>
            <person name="Ivanova N."/>
            <person name="Huntemann M."/>
            <person name="Mavromatis K."/>
            <person name="Mikhailova N."/>
            <person name="Pati A."/>
            <person name="Chen A."/>
            <person name="Palaniappan K."/>
            <person name="Land M."/>
            <person name="Hauser L."/>
            <person name="Brambilla E.M."/>
            <person name="Rohde M."/>
            <person name="Abt B."/>
            <person name="Spring S."/>
            <person name="Goker M."/>
            <person name="Bristow J."/>
            <person name="Eisen J.A."/>
            <person name="Markowitz V."/>
            <person name="Hugenholtz P."/>
            <person name="Kyrpides N.C."/>
            <person name="Klenk H.P."/>
            <person name="Woyke T."/>
        </authorList>
    </citation>
    <scope>NUCLEOTIDE SEQUENCE [LARGE SCALE GENOMIC DNA]</scope>
    <source>
        <strain evidence="3">DSM 4947 / MAS 10</strain>
    </source>
</reference>
<keyword evidence="3" id="KW-1185">Reference proteome</keyword>
<dbReference type="InterPro" id="IPR038180">
    <property type="entry name" value="FlgT_N_sf"/>
</dbReference>
<reference evidence="3" key="2">
    <citation type="submission" date="2011-06" db="EMBL/GenBank/DDBJ databases">
        <title>The complete genome of Flexistipes sinusarabici DSM 4947.</title>
        <authorList>
            <person name="Lucas S."/>
            <person name="Han J."/>
            <person name="Lapidus A."/>
            <person name="Bruce D."/>
            <person name="Goodwin L."/>
            <person name="Pitluck S."/>
            <person name="Peters L."/>
            <person name="Kyrpides N."/>
            <person name="Mavromatis K."/>
            <person name="Ivanova N."/>
            <person name="Mikhailova N."/>
            <person name="Chertkov O."/>
            <person name="Detter J.C."/>
            <person name="Tapia R."/>
            <person name="Han C."/>
            <person name="Land M."/>
            <person name="Hauser L."/>
            <person name="Markowitz V."/>
            <person name="Cheng J.-F."/>
            <person name="Hugenholtz P."/>
            <person name="Woyke T."/>
            <person name="Wu D."/>
            <person name="Spring S."/>
            <person name="Schroeder M."/>
            <person name="Brambilla E."/>
            <person name="Klenk H.-P."/>
            <person name="Eisen J.A."/>
        </authorList>
    </citation>
    <scope>NUCLEOTIDE SEQUENCE [LARGE SCALE GENOMIC DNA]</scope>
    <source>
        <strain evidence="3">DSM 4947 / MAS 10</strain>
    </source>
</reference>
<evidence type="ECO:0000313" key="2">
    <source>
        <dbReference type="EMBL" id="AEI15210.1"/>
    </source>
</evidence>
<evidence type="ECO:0000313" key="3">
    <source>
        <dbReference type="Proteomes" id="UP000006621"/>
    </source>
</evidence>
<accession>F8E8T7</accession>
<sequence>MKKFLIILSVLLMPFFLQAKIVSAVGEAQIKNDDIASAKLRAVARAKWAGLEKAAGIKVKVETIVQDAVLVDEAIKTEVSGVIEDYKITDEGKDNGIYWVKLSAEVLPEKAKKAFSYLSKNTKVAVMLPVVLPNNEVRETNPLSEKIINELASQSLEVVDLFSAGSEMSVKELESAMKSGNFMEVRNIANKFLSGLILVGKVDSTVTAKSGKDVGYGITLPFNVVTGRLTYRLIGEKNGQKLVLASGYVSERGQGPTVEDAAYRMMENLSTAASNRLISEVMEKIKGINSKRIEVVLAGNNDLDKLMELKNELSFISWVLSVETKSEDTLLVEYPEKSIYLATAINDLIKYEIKELDKYKIVLRGN</sequence>
<organism evidence="2 3">
    <name type="scientific">Flexistipes sinusarabici (strain ATCC 49648 / DSM 4947 / MAS 10)</name>
    <dbReference type="NCBI Taxonomy" id="717231"/>
    <lineage>
        <taxon>Bacteria</taxon>
        <taxon>Pseudomonadati</taxon>
        <taxon>Deferribacterota</taxon>
        <taxon>Deferribacteres</taxon>
        <taxon>Deferribacterales</taxon>
        <taxon>Flexistipitaceae</taxon>
        <taxon>Flexistipes</taxon>
    </lineage>
</organism>
<name>F8E8T7_FLESM</name>
<proteinExistence type="predicted"/>
<dbReference type="OrthoDB" id="5395723at2"/>
<dbReference type="STRING" id="717231.Flexsi_1560"/>
<protein>
    <recommendedName>
        <fullName evidence="4">Flagellar assembly protein T N-terminal domain-containing protein</fullName>
    </recommendedName>
</protein>
<dbReference type="Proteomes" id="UP000006621">
    <property type="component" value="Chromosome"/>
</dbReference>
<keyword evidence="1" id="KW-0732">Signal</keyword>
<dbReference type="EMBL" id="CP002858">
    <property type="protein sequence ID" value="AEI15210.1"/>
    <property type="molecule type" value="Genomic_DNA"/>
</dbReference>
<evidence type="ECO:0000256" key="1">
    <source>
        <dbReference type="SAM" id="SignalP"/>
    </source>
</evidence>
<feature type="chain" id="PRO_5003375691" description="Flagellar assembly protein T N-terminal domain-containing protein" evidence="1">
    <location>
        <begin position="20"/>
        <end position="366"/>
    </location>
</feature>
<dbReference type="KEGG" id="fsi:Flexsi_1560"/>
<evidence type="ECO:0008006" key="4">
    <source>
        <dbReference type="Google" id="ProtNLM"/>
    </source>
</evidence>